<name>F2NAR4_CORGP</name>
<dbReference type="AlphaFoldDB" id="F2NAR4"/>
<accession>F2NAR4</accession>
<gene>
    <name evidence="1" type="ordered locus">Corgl_1419</name>
</gene>
<reference evidence="2" key="1">
    <citation type="journal article" date="2013" name="Stand. Genomic Sci.">
        <title>Complete genome sequence of Coriobacterium glomerans type strain (PW2(T)) from the midgut of Pyrrhocoris apterus L. (red soldier bug).</title>
        <authorList>
            <person name="Stackebrandt E."/>
            <person name="Zeytun A."/>
            <person name="Lapidus A."/>
            <person name="Nolan M."/>
            <person name="Lucas S."/>
            <person name="Hammon N."/>
            <person name="Deshpande S."/>
            <person name="Cheng J.F."/>
            <person name="Tapia R."/>
            <person name="Goodwin L.A."/>
            <person name="Pitluck S."/>
            <person name="Liolios K."/>
            <person name="Pagani I."/>
            <person name="Ivanova N."/>
            <person name="Mavromatis K."/>
            <person name="Mikhailova N."/>
            <person name="Huntemann M."/>
            <person name="Pati A."/>
            <person name="Chen A."/>
            <person name="Palaniappan K."/>
            <person name="Chang Y.J."/>
            <person name="Land M."/>
            <person name="Hauser L."/>
            <person name="Rohde M."/>
            <person name="Pukall R."/>
            <person name="Goker M."/>
            <person name="Detter J.C."/>
            <person name="Woyke T."/>
            <person name="Bristow J."/>
            <person name="Eisen J.A."/>
            <person name="Markowitz V."/>
            <person name="Hugenholtz P."/>
            <person name="Kyrpides N.C."/>
            <person name="Klenk H.P."/>
        </authorList>
    </citation>
    <scope>NUCLEOTIDE SEQUENCE</scope>
    <source>
        <strain evidence="2">ATCC 49209 / DSM 20642 / JCM 10262 / PW2</strain>
    </source>
</reference>
<keyword evidence="2" id="KW-1185">Reference proteome</keyword>
<evidence type="ECO:0000313" key="2">
    <source>
        <dbReference type="Proteomes" id="UP000006851"/>
    </source>
</evidence>
<dbReference type="Proteomes" id="UP000006851">
    <property type="component" value="Chromosome"/>
</dbReference>
<dbReference type="HOGENOM" id="CLU_136086_0_0_11"/>
<dbReference type="EMBL" id="CP002628">
    <property type="protein sequence ID" value="AEB07520.1"/>
    <property type="molecule type" value="Genomic_DNA"/>
</dbReference>
<dbReference type="RefSeq" id="WP_013709262.1">
    <property type="nucleotide sequence ID" value="NC_015389.1"/>
</dbReference>
<sequence>MRFFTRVIAKALIFLVIVLGGLSLLVNTPLGNMPFIRSLSSDAGNALLEKSGLKGKADSALRDRIAEISSATGLSQDQVSDAIDNLNISSWKMIPLPDSAKKKSGFVTTYQGMKVTVTTYEDPSYLGVEVYGQNLTLAVPETAQAYVGWLGYLS</sequence>
<dbReference type="OrthoDB" id="3176775at2"/>
<protein>
    <submittedName>
        <fullName evidence="1">Uncharacterized protein</fullName>
    </submittedName>
</protein>
<organism evidence="1 2">
    <name type="scientific">Coriobacterium glomerans (strain ATCC 49209 / DSM 20642 / JCM 10262 / PW2)</name>
    <dbReference type="NCBI Taxonomy" id="700015"/>
    <lineage>
        <taxon>Bacteria</taxon>
        <taxon>Bacillati</taxon>
        <taxon>Actinomycetota</taxon>
        <taxon>Coriobacteriia</taxon>
        <taxon>Coriobacteriales</taxon>
        <taxon>Coriobacteriaceae</taxon>
        <taxon>Coriobacterium</taxon>
    </lineage>
</organism>
<evidence type="ECO:0000313" key="1">
    <source>
        <dbReference type="EMBL" id="AEB07520.1"/>
    </source>
</evidence>
<dbReference type="KEGG" id="cgo:Corgl_1419"/>
<dbReference type="eggNOG" id="ENOG5031TSZ">
    <property type="taxonomic scope" value="Bacteria"/>
</dbReference>
<proteinExistence type="predicted"/>